<dbReference type="PANTHER" id="PTHR30024">
    <property type="entry name" value="ALIPHATIC SULFONATES-BINDING PROTEIN-RELATED"/>
    <property type="match status" value="1"/>
</dbReference>
<dbReference type="AlphaFoldDB" id="A0A4R1XGU8"/>
<dbReference type="PANTHER" id="PTHR30024:SF45">
    <property type="entry name" value="ABC TRANSPORTER SUBSTRATE-BINDING PROTEIN"/>
    <property type="match status" value="1"/>
</dbReference>
<proteinExistence type="inferred from homology"/>
<sequence length="483" mass="53347">MSKLNNNKKFVCLAAVIISIGLTGCDQKIQPKSQIGSTSETIRIAIGTQDTTINCATGGLLIRELDLLPKYLPKDAEYENVKYDIQWKNFTSGAPLTSEMVAERLDIGAMGEFPAVNNFVAFQKMAKRSLFINPLSGSTTGSGNAIVVPTDSTVNSIENLKGQTISVPFASSAHGLLLRVINEQGWVLGKDITVIAQTPEIAGPSLKSKSISAHADFVPFGELFAYQGFARKIYDGSQAKIPTFHGTIVRHDFAAKHPRIITAYLQASIEADQRIQKEPEKYSQLIADKTGVPAEVVYLFHGPLGLQTRDFTWKKEYRQATQQAVSSLKILGKNDIDVDVNQFIQDTYIKEAFKASNLDYSAALNNYGKAALIANDALTGKPITSFKYVTQVWVSGEEKVRSYASIEHAFRDMKTLQKEGKQLRVVYSQDFHSDIKMLSNLAWFATNQAGKIHAFLLQSDAQDWAKKNGGQIYDFKVAQQLVK</sequence>
<gene>
    <name evidence="6" type="ORF">EC844_12943</name>
</gene>
<dbReference type="Gene3D" id="3.40.190.10">
    <property type="entry name" value="Periplasmic binding protein-like II"/>
    <property type="match status" value="2"/>
</dbReference>
<comment type="function">
    <text evidence="4">Part of a binding-protein-dependent transport system for aliphatic sulfonates. Putative binding protein.</text>
</comment>
<dbReference type="FunFam" id="3.40.190.10:FF:000050">
    <property type="entry name" value="Sulfonate ABC transporter substrate-binding protein"/>
    <property type="match status" value="1"/>
</dbReference>
<organism evidence="6 7">
    <name type="scientific">Acinetobacter calcoaceticus</name>
    <dbReference type="NCBI Taxonomy" id="471"/>
    <lineage>
        <taxon>Bacteria</taxon>
        <taxon>Pseudomonadati</taxon>
        <taxon>Pseudomonadota</taxon>
        <taxon>Gammaproteobacteria</taxon>
        <taxon>Moraxellales</taxon>
        <taxon>Moraxellaceae</taxon>
        <taxon>Acinetobacter</taxon>
        <taxon>Acinetobacter calcoaceticus/baumannii complex</taxon>
    </lineage>
</organism>
<dbReference type="SUPFAM" id="SSF160387">
    <property type="entry name" value="NosL/MerB-like"/>
    <property type="match status" value="1"/>
</dbReference>
<evidence type="ECO:0000313" key="6">
    <source>
        <dbReference type="EMBL" id="TCM61190.1"/>
    </source>
</evidence>
<evidence type="ECO:0000256" key="3">
    <source>
        <dbReference type="ARBA" id="ARBA00022729"/>
    </source>
</evidence>
<evidence type="ECO:0000256" key="4">
    <source>
        <dbReference type="ARBA" id="ARBA00055538"/>
    </source>
</evidence>
<dbReference type="EMBL" id="SLVJ01000029">
    <property type="protein sequence ID" value="TCM61190.1"/>
    <property type="molecule type" value="Genomic_DNA"/>
</dbReference>
<dbReference type="OrthoDB" id="286202at2"/>
<dbReference type="SUPFAM" id="SSF53850">
    <property type="entry name" value="Periplasmic binding protein-like II"/>
    <property type="match status" value="1"/>
</dbReference>
<evidence type="ECO:0000256" key="1">
    <source>
        <dbReference type="ARBA" id="ARBA00010742"/>
    </source>
</evidence>
<evidence type="ECO:0000256" key="2">
    <source>
        <dbReference type="ARBA" id="ARBA00022448"/>
    </source>
</evidence>
<dbReference type="PROSITE" id="PS51257">
    <property type="entry name" value="PROKAR_LIPOPROTEIN"/>
    <property type="match status" value="1"/>
</dbReference>
<comment type="similarity">
    <text evidence="1">Belongs to the bacterial solute-binding protein SsuA/TauA family.</text>
</comment>
<keyword evidence="2" id="KW-0813">Transport</keyword>
<keyword evidence="3" id="KW-0732">Signal</keyword>
<evidence type="ECO:0000313" key="7">
    <source>
        <dbReference type="Proteomes" id="UP000294963"/>
    </source>
</evidence>
<name>A0A4R1XGU8_ACICA</name>
<comment type="caution">
    <text evidence="6">The sequence shown here is derived from an EMBL/GenBank/DDBJ whole genome shotgun (WGS) entry which is preliminary data.</text>
</comment>
<keyword evidence="7" id="KW-1185">Reference proteome</keyword>
<accession>A0A4R1XGU8</accession>
<evidence type="ECO:0000256" key="5">
    <source>
        <dbReference type="ARBA" id="ARBA00070228"/>
    </source>
</evidence>
<protein>
    <recommendedName>
        <fullName evidence="5">Putative aliphatic sulfonates-binding protein</fullName>
    </recommendedName>
</protein>
<dbReference type="Proteomes" id="UP000294963">
    <property type="component" value="Unassembled WGS sequence"/>
</dbReference>
<reference evidence="6 7" key="1">
    <citation type="submission" date="2019-03" db="EMBL/GenBank/DDBJ databases">
        <title>Genomic analyses of the natural microbiome of Caenorhabditis elegans.</title>
        <authorList>
            <person name="Samuel B."/>
        </authorList>
    </citation>
    <scope>NUCLEOTIDE SEQUENCE [LARGE SCALE GENOMIC DNA]</scope>
    <source>
        <strain evidence="6 7">JUb89</strain>
    </source>
</reference>